<dbReference type="InterPro" id="IPR036291">
    <property type="entry name" value="NAD(P)-bd_dom_sf"/>
</dbReference>
<evidence type="ECO:0000313" key="5">
    <source>
        <dbReference type="Proteomes" id="UP000034676"/>
    </source>
</evidence>
<evidence type="ECO:0000313" key="4">
    <source>
        <dbReference type="EMBL" id="KKR91464.1"/>
    </source>
</evidence>
<gene>
    <name evidence="4" type="ORF">UU42_C0011G0010</name>
</gene>
<dbReference type="EMBL" id="LCAO01000011">
    <property type="protein sequence ID" value="KKR91464.1"/>
    <property type="molecule type" value="Genomic_DNA"/>
</dbReference>
<reference evidence="4 5" key="1">
    <citation type="journal article" date="2015" name="Nature">
        <title>rRNA introns, odd ribosomes, and small enigmatic genomes across a large radiation of phyla.</title>
        <authorList>
            <person name="Brown C.T."/>
            <person name="Hug L.A."/>
            <person name="Thomas B.C."/>
            <person name="Sharon I."/>
            <person name="Castelle C.J."/>
            <person name="Singh A."/>
            <person name="Wilkins M.J."/>
            <person name="Williams K.H."/>
            <person name="Banfield J.F."/>
        </authorList>
    </citation>
    <scope>NUCLEOTIDE SEQUENCE [LARGE SCALE GENOMIC DNA]</scope>
</reference>
<evidence type="ECO:0000256" key="1">
    <source>
        <dbReference type="ARBA" id="ARBA00007637"/>
    </source>
</evidence>
<name>A0A0G0URP9_9BACT</name>
<evidence type="ECO:0000259" key="2">
    <source>
        <dbReference type="Pfam" id="PF01370"/>
    </source>
</evidence>
<evidence type="ECO:0000259" key="3">
    <source>
        <dbReference type="Pfam" id="PF13847"/>
    </source>
</evidence>
<comment type="caution">
    <text evidence="4">The sequence shown here is derived from an EMBL/GenBank/DDBJ whole genome shotgun (WGS) entry which is preliminary data.</text>
</comment>
<dbReference type="PANTHER" id="PTHR43000">
    <property type="entry name" value="DTDP-D-GLUCOSE 4,6-DEHYDRATASE-RELATED"/>
    <property type="match status" value="1"/>
</dbReference>
<dbReference type="Proteomes" id="UP000034676">
    <property type="component" value="Unassembled WGS sequence"/>
</dbReference>
<protein>
    <submittedName>
        <fullName evidence="4">NAD-dependent epimerase/dehydratase</fullName>
    </submittedName>
</protein>
<dbReference type="InterPro" id="IPR025714">
    <property type="entry name" value="Methyltranfer_dom"/>
</dbReference>
<dbReference type="SUPFAM" id="SSF53335">
    <property type="entry name" value="S-adenosyl-L-methionine-dependent methyltransferases"/>
    <property type="match status" value="1"/>
</dbReference>
<dbReference type="AlphaFoldDB" id="A0A0G0URP9"/>
<dbReference type="Gene3D" id="3.40.50.720">
    <property type="entry name" value="NAD(P)-binding Rossmann-like Domain"/>
    <property type="match status" value="1"/>
</dbReference>
<proteinExistence type="inferred from homology"/>
<accession>A0A0G0URP9</accession>
<feature type="domain" description="NAD-dependent epimerase/dehydratase" evidence="2">
    <location>
        <begin position="9"/>
        <end position="243"/>
    </location>
</feature>
<dbReference type="CDD" id="cd08946">
    <property type="entry name" value="SDR_e"/>
    <property type="match status" value="1"/>
</dbReference>
<sequence>MPETRNKKILITGALGHIGSYLIRNFDADSAKEIVLFDNLESQRYPSLFNLPKKFKYRFIQEDILTANLVDHFRGVDVVIHLAAVTDAEGSKKIPEKVEQVNLEGTKRVADACLKTGAKLIFPSTTSVYGSQESRVDENCQELKPQSPYAEAKLKAENYLQSLKDDGLKFVICRFGTIFGHSVGMRFHTAVNRFTWQAVNDQPLTVWKTAWEQKRPYLEISDCARAVNFIIKNDLFDGQIYNVLTENMTVKEVVGAIRKFVPILNVSYVDSPIMNQLSYEVDDSKIRRVGFTPQGELRKGLESEVASFKGIMTKTTASPEDTLESGRRFVLGKNMKKRLMMDHLNLYGWVLPFVANKKVLDIGCGTGFSSFVWAHAAKEVLATDISVEAINYAKENYKKSNLQFTAGNFLDSKFPEKQFDVVLSTYVFEQVPEVGQLEFLKLLKKYLADDGLIILATPNKKITTPFSREVAFGSQSQKEYDKQGLGRLFQEAGLRPLEWHGQRAVFAPLASSVVRAGFNLLRKISGVDLGFYSQRPNPEVRPLKFYLEPMRFVVLLKKAD</sequence>
<dbReference type="Pfam" id="PF13847">
    <property type="entry name" value="Methyltransf_31"/>
    <property type="match status" value="1"/>
</dbReference>
<comment type="similarity">
    <text evidence="1">Belongs to the NAD(P)-dependent epimerase/dehydratase family.</text>
</comment>
<dbReference type="InterPro" id="IPR029063">
    <property type="entry name" value="SAM-dependent_MTases_sf"/>
</dbReference>
<dbReference type="Pfam" id="PF01370">
    <property type="entry name" value="Epimerase"/>
    <property type="match status" value="1"/>
</dbReference>
<organism evidence="4 5">
    <name type="scientific">Candidatus Woesebacteria bacterium GW2011_GWA1_41_13b</name>
    <dbReference type="NCBI Taxonomy" id="1618555"/>
    <lineage>
        <taxon>Bacteria</taxon>
        <taxon>Candidatus Woeseibacteriota</taxon>
    </lineage>
</organism>
<dbReference type="PATRIC" id="fig|1618555.3.peg.681"/>
<feature type="domain" description="Methyltransferase" evidence="3">
    <location>
        <begin position="355"/>
        <end position="492"/>
    </location>
</feature>
<dbReference type="InterPro" id="IPR001509">
    <property type="entry name" value="Epimerase_deHydtase"/>
</dbReference>
<dbReference type="Gene3D" id="3.40.50.150">
    <property type="entry name" value="Vaccinia Virus protein VP39"/>
    <property type="match status" value="1"/>
</dbReference>
<dbReference type="CDD" id="cd02440">
    <property type="entry name" value="AdoMet_MTases"/>
    <property type="match status" value="1"/>
</dbReference>
<dbReference type="SUPFAM" id="SSF51735">
    <property type="entry name" value="NAD(P)-binding Rossmann-fold domains"/>
    <property type="match status" value="1"/>
</dbReference>